<evidence type="ECO:0000259" key="3">
    <source>
        <dbReference type="Pfam" id="PF00535"/>
    </source>
</evidence>
<dbReference type="RefSeq" id="WP_004349856.1">
    <property type="nucleotide sequence ID" value="NZ_ADEG01000073.1"/>
</dbReference>
<evidence type="ECO:0000313" key="4">
    <source>
        <dbReference type="EMBL" id="EFA91732.1"/>
    </source>
</evidence>
<evidence type="ECO:0000256" key="1">
    <source>
        <dbReference type="ARBA" id="ARBA00022676"/>
    </source>
</evidence>
<dbReference type="CDD" id="cd00761">
    <property type="entry name" value="Glyco_tranf_GTA_type"/>
    <property type="match status" value="1"/>
</dbReference>
<dbReference type="SUPFAM" id="SSF53448">
    <property type="entry name" value="Nucleotide-diphospho-sugar transferases"/>
    <property type="match status" value="1"/>
</dbReference>
<feature type="domain" description="Glycosyltransferase 2-like" evidence="3">
    <location>
        <begin position="6"/>
        <end position="167"/>
    </location>
</feature>
<organism evidence="4 5">
    <name type="scientific">Hoylesella buccalis ATCC 35310</name>
    <dbReference type="NCBI Taxonomy" id="679190"/>
    <lineage>
        <taxon>Bacteria</taxon>
        <taxon>Pseudomonadati</taxon>
        <taxon>Bacteroidota</taxon>
        <taxon>Bacteroidia</taxon>
        <taxon>Bacteroidales</taxon>
        <taxon>Prevotellaceae</taxon>
        <taxon>Hoylesella</taxon>
    </lineage>
</organism>
<dbReference type="InterPro" id="IPR029044">
    <property type="entry name" value="Nucleotide-diphossugar_trans"/>
</dbReference>
<name>D1W6W2_9BACT</name>
<dbReference type="GO" id="GO:0016758">
    <property type="term" value="F:hexosyltransferase activity"/>
    <property type="evidence" value="ECO:0007669"/>
    <property type="project" value="UniProtKB-ARBA"/>
</dbReference>
<dbReference type="PANTHER" id="PTHR22916:SF51">
    <property type="entry name" value="GLYCOSYLTRANSFERASE EPSH-RELATED"/>
    <property type="match status" value="1"/>
</dbReference>
<comment type="caution">
    <text evidence="4">The sequence shown here is derived from an EMBL/GenBank/DDBJ whole genome shotgun (WGS) entry which is preliminary data.</text>
</comment>
<dbReference type="PANTHER" id="PTHR22916">
    <property type="entry name" value="GLYCOSYLTRANSFERASE"/>
    <property type="match status" value="1"/>
</dbReference>
<dbReference type="AlphaFoldDB" id="D1W6W2"/>
<keyword evidence="5" id="KW-1185">Reference proteome</keyword>
<protein>
    <submittedName>
        <fullName evidence="4">Glycosyltransferase, group 2 family protein</fullName>
        <ecNumber evidence="4">2.4.-.-</ecNumber>
    </submittedName>
</protein>
<evidence type="ECO:0000256" key="2">
    <source>
        <dbReference type="ARBA" id="ARBA00022679"/>
    </source>
</evidence>
<dbReference type="Gene3D" id="3.90.550.10">
    <property type="entry name" value="Spore Coat Polysaccharide Biosynthesis Protein SpsA, Chain A"/>
    <property type="match status" value="1"/>
</dbReference>
<dbReference type="EMBL" id="ADEG01000073">
    <property type="protein sequence ID" value="EFA91732.1"/>
    <property type="molecule type" value="Genomic_DNA"/>
</dbReference>
<accession>D1W6W2</accession>
<dbReference type="Proteomes" id="UP000005283">
    <property type="component" value="Unassembled WGS sequence"/>
</dbReference>
<sequence length="321" mass="37343">MNPRISIIIPIYNAADLIDRCIKSILSQTFQDYEIIIVDDGSTDDSLSVCKEIAKKDDRISIFHQQNGGQVAARGRGFKESSGDFVYFVDADDFLPKDALNSLYSRAMKHNLDIVDGASISYFEDFTIKEKVIFPQEGVFDKLDYLRLMFKNQANNGTHACLVKRTLFTSEVFDIPRNVRLGEDAFIHLCFTQQANRIGIFNDIVYYYVQNRNSITNNYVYTSIRPVEYQIESIRKILEKYDQFEMFKHPFYNRAIGHLITACIRNPKLVSDPYVYRIASESYPLINSFSGKVYCLVMKYPFFLPFLRKINNLRKLLKKIY</sequence>
<dbReference type="eggNOG" id="COG1216">
    <property type="taxonomic scope" value="Bacteria"/>
</dbReference>
<reference evidence="4 5" key="1">
    <citation type="submission" date="2009-12" db="EMBL/GenBank/DDBJ databases">
        <title>Genome Sequence of Prevotella buccalis ATCC 35310.</title>
        <authorList>
            <person name="Durkin A.S."/>
            <person name="Madupu R."/>
            <person name="Torralba M."/>
            <person name="Methe B."/>
            <person name="Sutton G."/>
            <person name="Strausberg R.L."/>
            <person name="Nelson K.E."/>
        </authorList>
    </citation>
    <scope>NUCLEOTIDE SEQUENCE [LARGE SCALE GENOMIC DNA]</scope>
    <source>
        <strain evidence="4 5">ATCC 35310</strain>
    </source>
</reference>
<keyword evidence="2 4" id="KW-0808">Transferase</keyword>
<gene>
    <name evidence="4" type="ORF">HMPREF0650_0048</name>
</gene>
<dbReference type="EC" id="2.4.-.-" evidence="4"/>
<dbReference type="InterPro" id="IPR001173">
    <property type="entry name" value="Glyco_trans_2-like"/>
</dbReference>
<dbReference type="STRING" id="679190.HMPREF0650_0048"/>
<keyword evidence="1 4" id="KW-0328">Glycosyltransferase</keyword>
<proteinExistence type="predicted"/>
<dbReference type="Pfam" id="PF00535">
    <property type="entry name" value="Glycos_transf_2"/>
    <property type="match status" value="1"/>
</dbReference>
<evidence type="ECO:0000313" key="5">
    <source>
        <dbReference type="Proteomes" id="UP000005283"/>
    </source>
</evidence>